<dbReference type="InterPro" id="IPR017972">
    <property type="entry name" value="Cyt_P450_CS"/>
</dbReference>
<comment type="similarity">
    <text evidence="4 14">Belongs to the cytochrome P450 family.</text>
</comment>
<dbReference type="PANTHER" id="PTHR24300">
    <property type="entry name" value="CYTOCHROME P450 508A4-RELATED"/>
    <property type="match status" value="1"/>
</dbReference>
<dbReference type="Proteomes" id="UP000694421">
    <property type="component" value="Unplaced"/>
</dbReference>
<dbReference type="InterPro" id="IPR002401">
    <property type="entry name" value="Cyt_P450_E_grp-I"/>
</dbReference>
<evidence type="ECO:0000256" key="14">
    <source>
        <dbReference type="RuleBase" id="RU000461"/>
    </source>
</evidence>
<reference evidence="16" key="2">
    <citation type="submission" date="2025-09" db="UniProtKB">
        <authorList>
            <consortium name="Ensembl"/>
        </authorList>
    </citation>
    <scope>IDENTIFICATION</scope>
</reference>
<feature type="signal peptide" evidence="15">
    <location>
        <begin position="1"/>
        <end position="28"/>
    </location>
</feature>
<dbReference type="GO" id="GO:0019373">
    <property type="term" value="P:epoxygenase P450 pathway"/>
    <property type="evidence" value="ECO:0007669"/>
    <property type="project" value="TreeGrafter"/>
</dbReference>
<keyword evidence="5 13" id="KW-0349">Heme</keyword>
<dbReference type="PANTHER" id="PTHR24300:SF153">
    <property type="entry name" value="CYTOCHROME P450 2G1-LIKE-RELATED"/>
    <property type="match status" value="1"/>
</dbReference>
<evidence type="ECO:0000256" key="2">
    <source>
        <dbReference type="ARBA" id="ARBA00004524"/>
    </source>
</evidence>
<evidence type="ECO:0000256" key="5">
    <source>
        <dbReference type="ARBA" id="ARBA00022617"/>
    </source>
</evidence>
<evidence type="ECO:0000256" key="10">
    <source>
        <dbReference type="ARBA" id="ARBA00023004"/>
    </source>
</evidence>
<dbReference type="GO" id="GO:0006805">
    <property type="term" value="P:xenobiotic metabolic process"/>
    <property type="evidence" value="ECO:0007669"/>
    <property type="project" value="TreeGrafter"/>
</dbReference>
<keyword evidence="12" id="KW-0472">Membrane</keyword>
<evidence type="ECO:0000256" key="9">
    <source>
        <dbReference type="ARBA" id="ARBA00023002"/>
    </source>
</evidence>
<dbReference type="InterPro" id="IPR036396">
    <property type="entry name" value="Cyt_P450_sf"/>
</dbReference>
<comment type="cofactor">
    <cofactor evidence="1 13">
        <name>heme</name>
        <dbReference type="ChEBI" id="CHEBI:30413"/>
    </cofactor>
</comment>
<dbReference type="OMA" id="RFELKCH"/>
<dbReference type="InterPro" id="IPR001128">
    <property type="entry name" value="Cyt_P450"/>
</dbReference>
<evidence type="ECO:0000256" key="7">
    <source>
        <dbReference type="ARBA" id="ARBA00022824"/>
    </source>
</evidence>
<feature type="chain" id="PRO_5034717445" evidence="15">
    <location>
        <begin position="29"/>
        <end position="490"/>
    </location>
</feature>
<evidence type="ECO:0000256" key="4">
    <source>
        <dbReference type="ARBA" id="ARBA00010617"/>
    </source>
</evidence>
<evidence type="ECO:0000256" key="6">
    <source>
        <dbReference type="ARBA" id="ARBA00022723"/>
    </source>
</evidence>
<dbReference type="GO" id="GO:0020037">
    <property type="term" value="F:heme binding"/>
    <property type="evidence" value="ECO:0007669"/>
    <property type="project" value="InterPro"/>
</dbReference>
<dbReference type="SUPFAM" id="SSF48264">
    <property type="entry name" value="Cytochrome P450"/>
    <property type="match status" value="1"/>
</dbReference>
<evidence type="ECO:0000313" key="16">
    <source>
        <dbReference type="Ensembl" id="ENSSMRP00000000449.1"/>
    </source>
</evidence>
<evidence type="ECO:0000256" key="12">
    <source>
        <dbReference type="ARBA" id="ARBA00023136"/>
    </source>
</evidence>
<dbReference type="Gene3D" id="1.10.630.10">
    <property type="entry name" value="Cytochrome P450"/>
    <property type="match status" value="1"/>
</dbReference>
<dbReference type="InterPro" id="IPR050182">
    <property type="entry name" value="Cytochrome_P450_fam2"/>
</dbReference>
<dbReference type="InterPro" id="IPR008067">
    <property type="entry name" value="Cyt_P450_E_grp-I_CYP2A-like"/>
</dbReference>
<dbReference type="CDD" id="cd11026">
    <property type="entry name" value="CYP2"/>
    <property type="match status" value="1"/>
</dbReference>
<dbReference type="Pfam" id="PF00067">
    <property type="entry name" value="p450"/>
    <property type="match status" value="1"/>
</dbReference>
<evidence type="ECO:0000313" key="17">
    <source>
        <dbReference type="Proteomes" id="UP000694421"/>
    </source>
</evidence>
<comment type="subcellular location">
    <subcellularLocation>
        <location evidence="3">Endoplasmic reticulum membrane</location>
    </subcellularLocation>
    <subcellularLocation>
        <location evidence="2">Microsome membrane</location>
    </subcellularLocation>
</comment>
<accession>A0A8D0AYT4</accession>
<dbReference type="Ensembl" id="ENSSMRT00000000545.1">
    <property type="protein sequence ID" value="ENSSMRP00000000449.1"/>
    <property type="gene ID" value="ENSSMRG00000000421.1"/>
</dbReference>
<organism evidence="16 17">
    <name type="scientific">Salvator merianae</name>
    <name type="common">Argentine black and white tegu</name>
    <name type="synonym">Tupinambis merianae</name>
    <dbReference type="NCBI Taxonomy" id="96440"/>
    <lineage>
        <taxon>Eukaryota</taxon>
        <taxon>Metazoa</taxon>
        <taxon>Chordata</taxon>
        <taxon>Craniata</taxon>
        <taxon>Vertebrata</taxon>
        <taxon>Euteleostomi</taxon>
        <taxon>Lepidosauria</taxon>
        <taxon>Squamata</taxon>
        <taxon>Bifurcata</taxon>
        <taxon>Unidentata</taxon>
        <taxon>Episquamata</taxon>
        <taxon>Laterata</taxon>
        <taxon>Teiioidea</taxon>
        <taxon>Teiidae</taxon>
        <taxon>Salvator</taxon>
    </lineage>
</organism>
<keyword evidence="6 13" id="KW-0479">Metal-binding</keyword>
<dbReference type="PRINTS" id="PR00463">
    <property type="entry name" value="EP450I"/>
</dbReference>
<evidence type="ECO:0000256" key="15">
    <source>
        <dbReference type="SAM" id="SignalP"/>
    </source>
</evidence>
<dbReference type="GO" id="GO:0005789">
    <property type="term" value="C:endoplasmic reticulum membrane"/>
    <property type="evidence" value="ECO:0007669"/>
    <property type="project" value="UniProtKB-SubCell"/>
</dbReference>
<keyword evidence="9 14" id="KW-0560">Oxidoreductase</keyword>
<feature type="binding site" description="axial binding residue" evidence="13">
    <location>
        <position position="435"/>
    </location>
    <ligand>
        <name>heme</name>
        <dbReference type="ChEBI" id="CHEBI:30413"/>
    </ligand>
    <ligandPart>
        <name>Fe</name>
        <dbReference type="ChEBI" id="CHEBI:18248"/>
    </ligandPart>
</feature>
<name>A0A8D0AYT4_SALMN</name>
<keyword evidence="11 14" id="KW-0503">Monooxygenase</keyword>
<keyword evidence="17" id="KW-1185">Reference proteome</keyword>
<sequence length="490" mass="55164">MVPLGVPALALLACASLLLLLLLWSGQGRNGTRPPGPAPLPLLGNLLQIDVRNLAASFQKLQEKYGPVFMLQLGSQQILVLSGYEAVKEALVDHAEAFGARGPVQISREYGVVATNGERWKQLRRFSISTLRNLGMGKRSIEERIQEEARCLVAALHKTEGHPFDPTRQLSHTVSNVICSVVFGHRFEYDDKAFIDLLSLLRKTIQLVLSPWAQLRTFFPGLMKVLPGPHHKMSSYVNQFLGVMAEEIQRHRESLDPNCPRDFIDCFLIKMEQEGENLASEFHQKNLTVTILNLFIAGTETVSTTLRYGLLLLLRYPDIEAKVQEEIDRVVGKNRSPCMEDRNQMPFTAAVVHEIQRFADVVPLGLPHFVTADTEFRGFTIPQGTVVFPFLSSVLNSPQHFETPKKFNPGHFLDENGAFKKSEAFLPFSAGKRVCLGEGLARMELFLFLTTLLQNFRLKTLQDRKEIDISPEMYSGGKRPRPYQLCVVPR</sequence>
<dbReference type="FunFam" id="1.10.630.10:FF:000001">
    <property type="entry name" value="Cytochrome P450, family 2"/>
    <property type="match status" value="1"/>
</dbReference>
<dbReference type="PRINTS" id="PR00385">
    <property type="entry name" value="P450"/>
</dbReference>
<proteinExistence type="inferred from homology"/>
<dbReference type="PROSITE" id="PS00086">
    <property type="entry name" value="CYTOCHROME_P450"/>
    <property type="match status" value="1"/>
</dbReference>
<evidence type="ECO:0000256" key="3">
    <source>
        <dbReference type="ARBA" id="ARBA00004586"/>
    </source>
</evidence>
<reference evidence="16" key="1">
    <citation type="submission" date="2025-08" db="UniProtKB">
        <authorList>
            <consortium name="Ensembl"/>
        </authorList>
    </citation>
    <scope>IDENTIFICATION</scope>
</reference>
<dbReference type="GO" id="GO:0008392">
    <property type="term" value="F:arachidonate epoxygenase activity"/>
    <property type="evidence" value="ECO:0007669"/>
    <property type="project" value="TreeGrafter"/>
</dbReference>
<keyword evidence="10 13" id="KW-0408">Iron</keyword>
<dbReference type="GO" id="GO:0005506">
    <property type="term" value="F:iron ion binding"/>
    <property type="evidence" value="ECO:0007669"/>
    <property type="project" value="InterPro"/>
</dbReference>
<keyword evidence="7" id="KW-0256">Endoplasmic reticulum</keyword>
<evidence type="ECO:0000256" key="13">
    <source>
        <dbReference type="PIRSR" id="PIRSR602401-1"/>
    </source>
</evidence>
<keyword evidence="8" id="KW-0492">Microsome</keyword>
<dbReference type="GeneTree" id="ENSGT00940000155736"/>
<evidence type="ECO:0000256" key="8">
    <source>
        <dbReference type="ARBA" id="ARBA00022848"/>
    </source>
</evidence>
<evidence type="ECO:0000256" key="1">
    <source>
        <dbReference type="ARBA" id="ARBA00001971"/>
    </source>
</evidence>
<dbReference type="AlphaFoldDB" id="A0A8D0AYT4"/>
<evidence type="ECO:0000256" key="11">
    <source>
        <dbReference type="ARBA" id="ARBA00023033"/>
    </source>
</evidence>
<protein>
    <submittedName>
        <fullName evidence="16">Uncharacterized protein</fullName>
    </submittedName>
</protein>
<dbReference type="PRINTS" id="PR01684">
    <property type="entry name" value="EP450ICYP2A"/>
</dbReference>
<dbReference type="GO" id="GO:0016712">
    <property type="term" value="F:oxidoreductase activity, acting on paired donors, with incorporation or reduction of molecular oxygen, reduced flavin or flavoprotein as one donor, and incorporation of one atom of oxygen"/>
    <property type="evidence" value="ECO:0007669"/>
    <property type="project" value="InterPro"/>
</dbReference>
<keyword evidence="15" id="KW-0732">Signal</keyword>